<proteinExistence type="predicted"/>
<organism evidence="3 4">
    <name type="scientific">Colletotrichum chlorophyti</name>
    <dbReference type="NCBI Taxonomy" id="708187"/>
    <lineage>
        <taxon>Eukaryota</taxon>
        <taxon>Fungi</taxon>
        <taxon>Dikarya</taxon>
        <taxon>Ascomycota</taxon>
        <taxon>Pezizomycotina</taxon>
        <taxon>Sordariomycetes</taxon>
        <taxon>Hypocreomycetidae</taxon>
        <taxon>Glomerellales</taxon>
        <taxon>Glomerellaceae</taxon>
        <taxon>Colletotrichum</taxon>
    </lineage>
</organism>
<dbReference type="SMART" id="SM00257">
    <property type="entry name" value="LysM"/>
    <property type="match status" value="2"/>
</dbReference>
<protein>
    <submittedName>
        <fullName evidence="3">Intracellular hyphae protein 1-like protein 2</fullName>
    </submittedName>
</protein>
<dbReference type="OrthoDB" id="2107166at2759"/>
<feature type="chain" id="PRO_5012525438" evidence="1">
    <location>
        <begin position="19"/>
        <end position="165"/>
    </location>
</feature>
<feature type="domain" description="LysM" evidence="2">
    <location>
        <begin position="47"/>
        <end position="91"/>
    </location>
</feature>
<accession>A0A1Q8S271</accession>
<dbReference type="PANTHER" id="PTHR33734:SF22">
    <property type="entry name" value="MEMBRANE-BOUND LYTIC MUREIN TRANSGLYCOSYLASE D"/>
    <property type="match status" value="1"/>
</dbReference>
<evidence type="ECO:0000313" key="3">
    <source>
        <dbReference type="EMBL" id="OLN95523.1"/>
    </source>
</evidence>
<comment type="caution">
    <text evidence="3">The sequence shown here is derived from an EMBL/GenBank/DDBJ whole genome shotgun (WGS) entry which is preliminary data.</text>
</comment>
<keyword evidence="1" id="KW-0732">Signal</keyword>
<dbReference type="STRING" id="708187.A0A1Q8S271"/>
<sequence length="165" mass="17104">MQSSILVVLAAAASFVAALPTAASSTASATVSAAPTATASCKVGHFHKHTVKSGETLTTIAERYHSGICDIAWLNKLQNPNVIDLGQLLLIPTDLCNPDNTSCLTPPGTGTCVVNGQPKYTIQSGDTFFVLGQRFGITTESIIAANPGVVPEQLQIGQVINIPVC</sequence>
<dbReference type="Proteomes" id="UP000186583">
    <property type="component" value="Unassembled WGS sequence"/>
</dbReference>
<dbReference type="CDD" id="cd00118">
    <property type="entry name" value="LysM"/>
    <property type="match status" value="2"/>
</dbReference>
<evidence type="ECO:0000256" key="1">
    <source>
        <dbReference type="SAM" id="SignalP"/>
    </source>
</evidence>
<name>A0A1Q8S271_9PEZI</name>
<evidence type="ECO:0000313" key="4">
    <source>
        <dbReference type="Proteomes" id="UP000186583"/>
    </source>
</evidence>
<dbReference type="PROSITE" id="PS51782">
    <property type="entry name" value="LYSM"/>
    <property type="match status" value="2"/>
</dbReference>
<dbReference type="SUPFAM" id="SSF54106">
    <property type="entry name" value="LysM domain"/>
    <property type="match status" value="2"/>
</dbReference>
<dbReference type="PANTHER" id="PTHR33734">
    <property type="entry name" value="LYSM DOMAIN-CONTAINING GPI-ANCHORED PROTEIN 2"/>
    <property type="match status" value="1"/>
</dbReference>
<dbReference type="InterPro" id="IPR036779">
    <property type="entry name" value="LysM_dom_sf"/>
</dbReference>
<feature type="signal peptide" evidence="1">
    <location>
        <begin position="1"/>
        <end position="18"/>
    </location>
</feature>
<reference evidence="3 4" key="1">
    <citation type="submission" date="2016-11" db="EMBL/GenBank/DDBJ databases">
        <title>Draft Genome Assembly of Colletotrichum chlorophyti a pathogen of herbaceous plants.</title>
        <authorList>
            <person name="Gan P."/>
            <person name="Narusaka M."/>
            <person name="Tsushima A."/>
            <person name="Narusaka Y."/>
            <person name="Takano Y."/>
            <person name="Shirasu K."/>
        </authorList>
    </citation>
    <scope>NUCLEOTIDE SEQUENCE [LARGE SCALE GENOMIC DNA]</scope>
    <source>
        <strain evidence="3 4">NTL11</strain>
    </source>
</reference>
<dbReference type="InterPro" id="IPR018392">
    <property type="entry name" value="LysM"/>
</dbReference>
<gene>
    <name evidence="3" type="ORF">CCHL11_05144</name>
</gene>
<evidence type="ECO:0000259" key="2">
    <source>
        <dbReference type="PROSITE" id="PS51782"/>
    </source>
</evidence>
<feature type="domain" description="LysM" evidence="2">
    <location>
        <begin position="118"/>
        <end position="162"/>
    </location>
</feature>
<dbReference type="EMBL" id="MPGH01000035">
    <property type="protein sequence ID" value="OLN95523.1"/>
    <property type="molecule type" value="Genomic_DNA"/>
</dbReference>
<dbReference type="Gene3D" id="3.10.350.10">
    <property type="entry name" value="LysM domain"/>
    <property type="match status" value="2"/>
</dbReference>
<dbReference type="AlphaFoldDB" id="A0A1Q8S271"/>
<keyword evidence="4" id="KW-1185">Reference proteome</keyword>
<dbReference type="Pfam" id="PF01476">
    <property type="entry name" value="LysM"/>
    <property type="match status" value="2"/>
</dbReference>